<name>A0AA37RZA5_9GAMM</name>
<dbReference type="EMBL" id="BSNC01000019">
    <property type="protein sequence ID" value="GLP98119.1"/>
    <property type="molecule type" value="Genomic_DNA"/>
</dbReference>
<reference evidence="2" key="1">
    <citation type="journal article" date="2014" name="Int. J. Syst. Evol. Microbiol.">
        <title>Complete genome sequence of Corynebacterium casei LMG S-19264T (=DSM 44701T), isolated from a smear-ripened cheese.</title>
        <authorList>
            <consortium name="US DOE Joint Genome Institute (JGI-PGF)"/>
            <person name="Walter F."/>
            <person name="Albersmeier A."/>
            <person name="Kalinowski J."/>
            <person name="Ruckert C."/>
        </authorList>
    </citation>
    <scope>NUCLEOTIDE SEQUENCE</scope>
    <source>
        <strain evidence="2">NBRC 101628</strain>
    </source>
</reference>
<protein>
    <recommendedName>
        <fullName evidence="4">Sugar transporter</fullName>
    </recommendedName>
</protein>
<keyword evidence="3" id="KW-1185">Reference proteome</keyword>
<keyword evidence="1" id="KW-0812">Transmembrane</keyword>
<gene>
    <name evidence="2" type="ORF">GCM10007895_34260</name>
</gene>
<keyword evidence="1" id="KW-0472">Membrane</keyword>
<comment type="caution">
    <text evidence="2">The sequence shown here is derived from an EMBL/GenBank/DDBJ whole genome shotgun (WGS) entry which is preliminary data.</text>
</comment>
<dbReference type="RefSeq" id="WP_095504448.1">
    <property type="nucleotide sequence ID" value="NZ_BSNC01000019.1"/>
</dbReference>
<accession>A0AA37RZA5</accession>
<feature type="transmembrane region" description="Helical" evidence="1">
    <location>
        <begin position="12"/>
        <end position="37"/>
    </location>
</feature>
<evidence type="ECO:0000313" key="2">
    <source>
        <dbReference type="EMBL" id="GLP98119.1"/>
    </source>
</evidence>
<evidence type="ECO:0000256" key="1">
    <source>
        <dbReference type="SAM" id="Phobius"/>
    </source>
</evidence>
<evidence type="ECO:0008006" key="4">
    <source>
        <dbReference type="Google" id="ProtNLM"/>
    </source>
</evidence>
<evidence type="ECO:0000313" key="3">
    <source>
        <dbReference type="Proteomes" id="UP001161422"/>
    </source>
</evidence>
<proteinExistence type="predicted"/>
<dbReference type="Proteomes" id="UP001161422">
    <property type="component" value="Unassembled WGS sequence"/>
</dbReference>
<organism evidence="2 3">
    <name type="scientific">Paraferrimonas sedimenticola</name>
    <dbReference type="NCBI Taxonomy" id="375674"/>
    <lineage>
        <taxon>Bacteria</taxon>
        <taxon>Pseudomonadati</taxon>
        <taxon>Pseudomonadota</taxon>
        <taxon>Gammaproteobacteria</taxon>
        <taxon>Alteromonadales</taxon>
        <taxon>Ferrimonadaceae</taxon>
        <taxon>Paraferrimonas</taxon>
    </lineage>
</organism>
<feature type="transmembrane region" description="Helical" evidence="1">
    <location>
        <begin position="112"/>
        <end position="132"/>
    </location>
</feature>
<reference evidence="2" key="2">
    <citation type="submission" date="2023-01" db="EMBL/GenBank/DDBJ databases">
        <title>Draft genome sequence of Paraferrimonas sedimenticola strain NBRC 101628.</title>
        <authorList>
            <person name="Sun Q."/>
            <person name="Mori K."/>
        </authorList>
    </citation>
    <scope>NUCLEOTIDE SEQUENCE</scope>
    <source>
        <strain evidence="2">NBRC 101628</strain>
    </source>
</reference>
<feature type="transmembrane region" description="Helical" evidence="1">
    <location>
        <begin position="57"/>
        <end position="79"/>
    </location>
</feature>
<keyword evidence="1" id="KW-1133">Transmembrane helix</keyword>
<sequence length="146" mass="15543">MDKAVSNTPPLWFWILAALGLVWNLMGLMAFVMHMNLTPQDIAALSDAEQALYQSTPIWATAAFAIAVCAGTAGSLLLLFKRGLSVLLLVVSLIAVLIQNAHSLLMSNAVDVYGSQAIIMPTLVIAIGLGLIKLAKTGQHRGWVTS</sequence>
<feature type="transmembrane region" description="Helical" evidence="1">
    <location>
        <begin position="86"/>
        <end position="106"/>
    </location>
</feature>
<dbReference type="AlphaFoldDB" id="A0AA37RZA5"/>